<dbReference type="Gene3D" id="1.25.40.10">
    <property type="entry name" value="Tetratricopeptide repeat domain"/>
    <property type="match status" value="1"/>
</dbReference>
<dbReference type="OrthoDB" id="1872379at2759"/>
<dbReference type="SMART" id="SM00028">
    <property type="entry name" value="TPR"/>
    <property type="match status" value="2"/>
</dbReference>
<dbReference type="SUPFAM" id="SSF48452">
    <property type="entry name" value="TPR-like"/>
    <property type="match status" value="1"/>
</dbReference>
<evidence type="ECO:0000256" key="1">
    <source>
        <dbReference type="SAM" id="MobiDB-lite"/>
    </source>
</evidence>
<evidence type="ECO:0000313" key="3">
    <source>
        <dbReference type="Proteomes" id="UP000242791"/>
    </source>
</evidence>
<dbReference type="InterPro" id="IPR052769">
    <property type="entry name" value="TPR_domain_protein"/>
</dbReference>
<name>A0A1J9PW80_9EURO</name>
<accession>A0A1J9PW80</accession>
<evidence type="ECO:0000313" key="2">
    <source>
        <dbReference type="EMBL" id="OJD20601.1"/>
    </source>
</evidence>
<dbReference type="PANTHER" id="PTHR46014">
    <property type="entry name" value="TETRATRICOPEPTIDE REPEAT PROTEIN 1"/>
    <property type="match status" value="1"/>
</dbReference>
<proteinExistence type="predicted"/>
<keyword evidence="3" id="KW-1185">Reference proteome</keyword>
<dbReference type="InterPro" id="IPR011990">
    <property type="entry name" value="TPR-like_helical_dom_sf"/>
</dbReference>
<evidence type="ECO:0008006" key="4">
    <source>
        <dbReference type="Google" id="ProtNLM"/>
    </source>
</evidence>
<dbReference type="PANTHER" id="PTHR46014:SF1">
    <property type="entry name" value="TETRATRICOPEPTIDE REPEAT PROTEIN 1"/>
    <property type="match status" value="1"/>
</dbReference>
<organism evidence="2 3">
    <name type="scientific">Blastomyces percursus</name>
    <dbReference type="NCBI Taxonomy" id="1658174"/>
    <lineage>
        <taxon>Eukaryota</taxon>
        <taxon>Fungi</taxon>
        <taxon>Dikarya</taxon>
        <taxon>Ascomycota</taxon>
        <taxon>Pezizomycotina</taxon>
        <taxon>Eurotiomycetes</taxon>
        <taxon>Eurotiomycetidae</taxon>
        <taxon>Onygenales</taxon>
        <taxon>Ajellomycetaceae</taxon>
        <taxon>Blastomyces</taxon>
    </lineage>
</organism>
<dbReference type="VEuPathDB" id="FungiDB:ACJ73_08063"/>
<dbReference type="Proteomes" id="UP000242791">
    <property type="component" value="Unassembled WGS sequence"/>
</dbReference>
<dbReference type="InterPro" id="IPR019734">
    <property type="entry name" value="TPR_rpt"/>
</dbReference>
<feature type="region of interest" description="Disordered" evidence="1">
    <location>
        <begin position="102"/>
        <end position="162"/>
    </location>
</feature>
<dbReference type="EMBL" id="LGTZ01001791">
    <property type="protein sequence ID" value="OJD20601.1"/>
    <property type="molecule type" value="Genomic_DNA"/>
</dbReference>
<feature type="compositionally biased region" description="Basic and acidic residues" evidence="1">
    <location>
        <begin position="151"/>
        <end position="162"/>
    </location>
</feature>
<sequence>MAGPSLSDSDEEEVFHDARYPAAEEADLLNQSNTHKSEANKLFSSARYSEAITTYDRALSFCPNYLDYEIAVLRSNISACHLKLEDWKAAVEAATASIDRLDNALPPQPSQESASGEGAGDAAGTNASASADRSGVVELLNCDGDEESEETQLKRLQEEDRRKEDIQRIRAKALMRRARAKMELGGWANLQGAEEDYKALLAMGNLSVLDGRVVRKALKELPGLVNAAKEKEVADMMGKLKDLGNGILKPFGLSTDNFKFVKDEKTGGYNMSFEK</sequence>
<protein>
    <recommendedName>
        <fullName evidence="4">Tetratricopeptide repeat protein 1</fullName>
    </recommendedName>
</protein>
<dbReference type="AlphaFoldDB" id="A0A1J9PW80"/>
<feature type="compositionally biased region" description="Low complexity" evidence="1">
    <location>
        <begin position="112"/>
        <end position="124"/>
    </location>
</feature>
<comment type="caution">
    <text evidence="2">The sequence shown here is derived from an EMBL/GenBank/DDBJ whole genome shotgun (WGS) entry which is preliminary data.</text>
</comment>
<dbReference type="STRING" id="1658174.A0A1J9PW80"/>
<reference evidence="2 3" key="1">
    <citation type="submission" date="2015-08" db="EMBL/GenBank/DDBJ databases">
        <title>Emmonsia species relationships and genome sequence.</title>
        <authorList>
            <person name="Cuomo C.A."/>
            <person name="Schwartz I.S."/>
            <person name="Kenyon C."/>
            <person name="De Hoog G.S."/>
            <person name="Govender N.P."/>
            <person name="Botha A."/>
            <person name="Moreno L."/>
            <person name="De Vries M."/>
            <person name="Munoz J.F."/>
            <person name="Stielow J.B."/>
        </authorList>
    </citation>
    <scope>NUCLEOTIDE SEQUENCE [LARGE SCALE GENOMIC DNA]</scope>
    <source>
        <strain evidence="2 3">EI222</strain>
    </source>
</reference>
<gene>
    <name evidence="2" type="ORF">ACJ73_08063</name>
</gene>